<dbReference type="PROSITE" id="PS00061">
    <property type="entry name" value="ADH_SHORT"/>
    <property type="match status" value="1"/>
</dbReference>
<gene>
    <name evidence="4" type="ORF">AYO20_03840</name>
</gene>
<comment type="caution">
    <text evidence="4">The sequence shown here is derived from an EMBL/GenBank/DDBJ whole genome shotgun (WGS) entry which is preliminary data.</text>
</comment>
<evidence type="ECO:0000256" key="2">
    <source>
        <dbReference type="ARBA" id="ARBA00022857"/>
    </source>
</evidence>
<evidence type="ECO:0000313" key="4">
    <source>
        <dbReference type="EMBL" id="OAL36785.1"/>
    </source>
</evidence>
<organism evidence="4 5">
    <name type="scientific">Fonsecaea nubica</name>
    <dbReference type="NCBI Taxonomy" id="856822"/>
    <lineage>
        <taxon>Eukaryota</taxon>
        <taxon>Fungi</taxon>
        <taxon>Dikarya</taxon>
        <taxon>Ascomycota</taxon>
        <taxon>Pezizomycotina</taxon>
        <taxon>Eurotiomycetes</taxon>
        <taxon>Chaetothyriomycetidae</taxon>
        <taxon>Chaetothyriales</taxon>
        <taxon>Herpotrichiellaceae</taxon>
        <taxon>Fonsecaea</taxon>
    </lineage>
</organism>
<dbReference type="Gene3D" id="3.40.50.720">
    <property type="entry name" value="NAD(P)-binding Rossmann-like Domain"/>
    <property type="match status" value="1"/>
</dbReference>
<reference evidence="4 5" key="1">
    <citation type="submission" date="2016-03" db="EMBL/GenBank/DDBJ databases">
        <title>The draft genome sequence of Fonsecaea nubica causative agent of cutaneous subcutaneous infection in human host.</title>
        <authorList>
            <person name="Costa F."/>
            <person name="Sybren D.H."/>
            <person name="Raittz R.T."/>
            <person name="Weiss V.A."/>
            <person name="Leao A.C."/>
            <person name="Gomes R."/>
            <person name="De Souza E.M."/>
            <person name="Pedrosa F.O."/>
            <person name="Steffens M.B."/>
            <person name="Bombassaro A."/>
            <person name="Tadra-Sfeir M.Z."/>
            <person name="Moreno L.F."/>
            <person name="Najafzadeh M.J."/>
            <person name="Felipe M.S."/>
            <person name="Teixeira M."/>
            <person name="Sun J."/>
            <person name="Xi L."/>
            <person name="Castro M.A."/>
            <person name="Vicente V.A."/>
        </authorList>
    </citation>
    <scope>NUCLEOTIDE SEQUENCE [LARGE SCALE GENOMIC DNA]</scope>
    <source>
        <strain evidence="4 5">CBS 269.64</strain>
    </source>
</reference>
<dbReference type="RefSeq" id="XP_022501797.1">
    <property type="nucleotide sequence ID" value="XM_022642140.1"/>
</dbReference>
<dbReference type="AlphaFoldDB" id="A0A178D6Q0"/>
<keyword evidence="3" id="KW-0560">Oxidoreductase</keyword>
<evidence type="ECO:0000256" key="3">
    <source>
        <dbReference type="ARBA" id="ARBA00023002"/>
    </source>
</evidence>
<dbReference type="PANTHER" id="PTHR44229">
    <property type="entry name" value="15-HYDROXYPROSTAGLANDIN DEHYDROGENASE [NAD(+)]"/>
    <property type="match status" value="1"/>
</dbReference>
<dbReference type="InterPro" id="IPR036291">
    <property type="entry name" value="NAD(P)-bd_dom_sf"/>
</dbReference>
<sequence length="289" mass="31554">MATSTQKVVIVTGAISGIGAVLTTYLLQDGWTVVGVDVADSCDPKIAEEFGNSFSYRKCDVSNYDALAETFAQVFARFGQINAFCSNAGIIDRSSVYIYSHRGKASIPPKPDLACTAVCYHALIYGTQLSIHFMRQNPTPGGFIVCTSSMVGYHPIATFPEYCGAKSAMNAFVISTAPVLKLQKENITINAVLPGIVPSQFISQEMRDTFGADGLTPKETIAAAYMKCLHDRSLNGELIECSRDKHFVLPRPGYADGETSKRTCTVYDPYFVQVHGESSQLEDIVRRRN</sequence>
<evidence type="ECO:0000256" key="1">
    <source>
        <dbReference type="ARBA" id="ARBA00006484"/>
    </source>
</evidence>
<keyword evidence="2" id="KW-0521">NADP</keyword>
<dbReference type="Proteomes" id="UP000185904">
    <property type="component" value="Unassembled WGS sequence"/>
</dbReference>
<evidence type="ECO:0000313" key="5">
    <source>
        <dbReference type="Proteomes" id="UP000185904"/>
    </source>
</evidence>
<dbReference type="PANTHER" id="PTHR44229:SF4">
    <property type="entry name" value="15-HYDROXYPROSTAGLANDIN DEHYDROGENASE [NAD(+)]"/>
    <property type="match status" value="1"/>
</dbReference>
<dbReference type="GO" id="GO:0016491">
    <property type="term" value="F:oxidoreductase activity"/>
    <property type="evidence" value="ECO:0007669"/>
    <property type="project" value="UniProtKB-KW"/>
</dbReference>
<dbReference type="EMBL" id="LVCJ01000019">
    <property type="protein sequence ID" value="OAL36785.1"/>
    <property type="molecule type" value="Genomic_DNA"/>
</dbReference>
<dbReference type="InterPro" id="IPR002347">
    <property type="entry name" value="SDR_fam"/>
</dbReference>
<comment type="similarity">
    <text evidence="1">Belongs to the short-chain dehydrogenases/reductases (SDR) family.</text>
</comment>
<dbReference type="SUPFAM" id="SSF51735">
    <property type="entry name" value="NAD(P)-binding Rossmann-fold domains"/>
    <property type="match status" value="1"/>
</dbReference>
<dbReference type="InterPro" id="IPR020904">
    <property type="entry name" value="Sc_DH/Rdtase_CS"/>
</dbReference>
<dbReference type="GeneID" id="34587261"/>
<dbReference type="Pfam" id="PF00106">
    <property type="entry name" value="adh_short"/>
    <property type="match status" value="1"/>
</dbReference>
<dbReference type="GO" id="GO:0005737">
    <property type="term" value="C:cytoplasm"/>
    <property type="evidence" value="ECO:0007669"/>
    <property type="project" value="TreeGrafter"/>
</dbReference>
<accession>A0A178D6Q0</accession>
<proteinExistence type="inferred from homology"/>
<dbReference type="OrthoDB" id="5371740at2759"/>
<dbReference type="PRINTS" id="PR00081">
    <property type="entry name" value="GDHRDH"/>
</dbReference>
<name>A0A178D6Q0_9EURO</name>
<keyword evidence="5" id="KW-1185">Reference proteome</keyword>
<protein>
    <submittedName>
        <fullName evidence="4">Uncharacterized protein</fullName>
    </submittedName>
</protein>